<dbReference type="PROSITE" id="PS00107">
    <property type="entry name" value="PROTEIN_KINASE_ATP"/>
    <property type="match status" value="1"/>
</dbReference>
<evidence type="ECO:0000256" key="13">
    <source>
        <dbReference type="ARBA" id="ARBA00023121"/>
    </source>
</evidence>
<dbReference type="EnsemblMetazoa" id="XM_020001808.1">
    <property type="protein sequence ID" value="XP_019857367.1"/>
    <property type="gene ID" value="LOC100640175"/>
</dbReference>
<evidence type="ECO:0000256" key="3">
    <source>
        <dbReference type="ARBA" id="ARBA00012513"/>
    </source>
</evidence>
<comment type="subcellular location">
    <subcellularLocation>
        <location evidence="1">Cell membrane</location>
        <topology evidence="1">Peripheral membrane protein</topology>
    </subcellularLocation>
</comment>
<keyword evidence="11" id="KW-0418">Kinase</keyword>
<keyword evidence="6" id="KW-0723">Serine/threonine-protein kinase</keyword>
<dbReference type="InterPro" id="IPR048637">
    <property type="entry name" value="MELK_UBA"/>
</dbReference>
<keyword evidence="5" id="KW-1003">Cell membrane</keyword>
<dbReference type="EC" id="2.7.11.1" evidence="3"/>
<dbReference type="GO" id="GO:0005524">
    <property type="term" value="F:ATP binding"/>
    <property type="evidence" value="ECO:0007669"/>
    <property type="project" value="UniProtKB-UniRule"/>
</dbReference>
<evidence type="ECO:0000259" key="20">
    <source>
        <dbReference type="PROSITE" id="PS50011"/>
    </source>
</evidence>
<feature type="domain" description="Protein kinase" evidence="20">
    <location>
        <begin position="22"/>
        <end position="273"/>
    </location>
</feature>
<dbReference type="EnsemblMetazoa" id="Aqu2.1.19533_001">
    <property type="protein sequence ID" value="Aqu2.1.19533_001"/>
    <property type="gene ID" value="Aqu2.1.19533"/>
</dbReference>
<dbReference type="CDD" id="cd14341">
    <property type="entry name" value="UBA_MELK"/>
    <property type="match status" value="1"/>
</dbReference>
<keyword evidence="13" id="KW-0446">Lipid-binding</keyword>
<keyword evidence="12 18" id="KW-0067">ATP-binding</keyword>
<evidence type="ECO:0000256" key="4">
    <source>
        <dbReference type="ARBA" id="ARBA00017168"/>
    </source>
</evidence>
<dbReference type="Gene3D" id="1.10.510.10">
    <property type="entry name" value="Transferase(Phosphotransferase) domain 1"/>
    <property type="match status" value="1"/>
</dbReference>
<evidence type="ECO:0000256" key="10">
    <source>
        <dbReference type="ARBA" id="ARBA00022741"/>
    </source>
</evidence>
<dbReference type="Pfam" id="PF21594">
    <property type="entry name" value="UBA_MELK"/>
    <property type="match status" value="1"/>
</dbReference>
<comment type="catalytic activity">
    <reaction evidence="16">
        <text>L-threonyl-[protein] + ATP = O-phospho-L-threonyl-[protein] + ADP + H(+)</text>
        <dbReference type="Rhea" id="RHEA:46608"/>
        <dbReference type="Rhea" id="RHEA-COMP:11060"/>
        <dbReference type="Rhea" id="RHEA-COMP:11605"/>
        <dbReference type="ChEBI" id="CHEBI:15378"/>
        <dbReference type="ChEBI" id="CHEBI:30013"/>
        <dbReference type="ChEBI" id="CHEBI:30616"/>
        <dbReference type="ChEBI" id="CHEBI:61977"/>
        <dbReference type="ChEBI" id="CHEBI:456216"/>
        <dbReference type="EC" id="2.7.11.1"/>
    </reaction>
</comment>
<dbReference type="PROSITE" id="PS00108">
    <property type="entry name" value="PROTEIN_KINASE_ST"/>
    <property type="match status" value="1"/>
</dbReference>
<evidence type="ECO:0000256" key="2">
    <source>
        <dbReference type="ARBA" id="ARBA00006234"/>
    </source>
</evidence>
<dbReference type="InterPro" id="IPR001772">
    <property type="entry name" value="KA1_dom"/>
</dbReference>
<dbReference type="FunFam" id="1.10.510.10:FF:000271">
    <property type="entry name" value="Non-specific serine/threonine protein kinase"/>
    <property type="match status" value="1"/>
</dbReference>
<feature type="binding site" evidence="18">
    <location>
        <position position="51"/>
    </location>
    <ligand>
        <name>ATP</name>
        <dbReference type="ChEBI" id="CHEBI:30616"/>
    </ligand>
</feature>
<gene>
    <name evidence="22" type="primary">100640175</name>
</gene>
<name>A0A1X7TW33_AMPQE</name>
<dbReference type="Pfam" id="PF02149">
    <property type="entry name" value="KA1"/>
    <property type="match status" value="1"/>
</dbReference>
<dbReference type="InterPro" id="IPR000719">
    <property type="entry name" value="Prot_kinase_dom"/>
</dbReference>
<evidence type="ECO:0000256" key="14">
    <source>
        <dbReference type="ARBA" id="ARBA00023136"/>
    </source>
</evidence>
<dbReference type="PROSITE" id="PS50011">
    <property type="entry name" value="PROTEIN_KINASE_DOM"/>
    <property type="match status" value="1"/>
</dbReference>
<evidence type="ECO:0000256" key="16">
    <source>
        <dbReference type="ARBA" id="ARBA00047899"/>
    </source>
</evidence>
<reference evidence="23" key="1">
    <citation type="journal article" date="2010" name="Nature">
        <title>The Amphimedon queenslandica genome and the evolution of animal complexity.</title>
        <authorList>
            <person name="Srivastava M."/>
            <person name="Simakov O."/>
            <person name="Chapman J."/>
            <person name="Fahey B."/>
            <person name="Gauthier M.E."/>
            <person name="Mitros T."/>
            <person name="Richards G.S."/>
            <person name="Conaco C."/>
            <person name="Dacre M."/>
            <person name="Hellsten U."/>
            <person name="Larroux C."/>
            <person name="Putnam N.H."/>
            <person name="Stanke M."/>
            <person name="Adamska M."/>
            <person name="Darling A."/>
            <person name="Degnan S.M."/>
            <person name="Oakley T.H."/>
            <person name="Plachetzki D.C."/>
            <person name="Zhai Y."/>
            <person name="Adamski M."/>
            <person name="Calcino A."/>
            <person name="Cummins S.F."/>
            <person name="Goodstein D.M."/>
            <person name="Harris C."/>
            <person name="Jackson D.J."/>
            <person name="Leys S.P."/>
            <person name="Shu S."/>
            <person name="Woodcroft B.J."/>
            <person name="Vervoort M."/>
            <person name="Kosik K.S."/>
            <person name="Manning G."/>
            <person name="Degnan B.M."/>
            <person name="Rokhsar D.S."/>
        </authorList>
    </citation>
    <scope>NUCLEOTIDE SEQUENCE [LARGE SCALE GENOMIC DNA]</scope>
</reference>
<evidence type="ECO:0000256" key="7">
    <source>
        <dbReference type="ARBA" id="ARBA00022553"/>
    </source>
</evidence>
<evidence type="ECO:0000313" key="22">
    <source>
        <dbReference type="EnsemblMetazoa" id="Aqu2.1.19533_001"/>
    </source>
</evidence>
<feature type="compositionally biased region" description="Acidic residues" evidence="19">
    <location>
        <begin position="388"/>
        <end position="408"/>
    </location>
</feature>
<keyword evidence="9" id="KW-0053">Apoptosis</keyword>
<evidence type="ECO:0000256" key="17">
    <source>
        <dbReference type="ARBA" id="ARBA00048679"/>
    </source>
</evidence>
<dbReference type="GO" id="GO:0008289">
    <property type="term" value="F:lipid binding"/>
    <property type="evidence" value="ECO:0007669"/>
    <property type="project" value="UniProtKB-KW"/>
</dbReference>
<organism evidence="22">
    <name type="scientific">Amphimedon queenslandica</name>
    <name type="common">Sponge</name>
    <dbReference type="NCBI Taxonomy" id="400682"/>
    <lineage>
        <taxon>Eukaryota</taxon>
        <taxon>Metazoa</taxon>
        <taxon>Porifera</taxon>
        <taxon>Demospongiae</taxon>
        <taxon>Heteroscleromorpha</taxon>
        <taxon>Haplosclerida</taxon>
        <taxon>Niphatidae</taxon>
        <taxon>Amphimedon</taxon>
    </lineage>
</organism>
<comment type="similarity">
    <text evidence="2">Belongs to the protein kinase superfamily. CAMK Ser/Thr protein kinase family. SNF1 subfamily.</text>
</comment>
<evidence type="ECO:0000256" key="18">
    <source>
        <dbReference type="PROSITE-ProRule" id="PRU10141"/>
    </source>
</evidence>
<dbReference type="GO" id="GO:0005886">
    <property type="term" value="C:plasma membrane"/>
    <property type="evidence" value="ECO:0007669"/>
    <property type="project" value="UniProtKB-SubCell"/>
</dbReference>
<dbReference type="InParanoid" id="A0A1X7TW33"/>
<dbReference type="SMART" id="SM00220">
    <property type="entry name" value="S_TKc"/>
    <property type="match status" value="1"/>
</dbReference>
<dbReference type="PROSITE" id="PS50032">
    <property type="entry name" value="KA1"/>
    <property type="match status" value="1"/>
</dbReference>
<dbReference type="OrthoDB" id="193931at2759"/>
<evidence type="ECO:0000256" key="12">
    <source>
        <dbReference type="ARBA" id="ARBA00022840"/>
    </source>
</evidence>
<evidence type="ECO:0000256" key="5">
    <source>
        <dbReference type="ARBA" id="ARBA00022475"/>
    </source>
</evidence>
<dbReference type="KEGG" id="aqu:100640175"/>
<protein>
    <recommendedName>
        <fullName evidence="4">Maternal embryonic leucine zipper kinase</fullName>
        <ecNumber evidence="3">2.7.11.1</ecNumber>
    </recommendedName>
</protein>
<dbReference type="PANTHER" id="PTHR24346">
    <property type="entry name" value="MAP/MICROTUBULE AFFINITY-REGULATING KINASE"/>
    <property type="match status" value="1"/>
</dbReference>
<comment type="catalytic activity">
    <reaction evidence="17">
        <text>L-seryl-[protein] + ATP = O-phospho-L-seryl-[protein] + ADP + H(+)</text>
        <dbReference type="Rhea" id="RHEA:17989"/>
        <dbReference type="Rhea" id="RHEA-COMP:9863"/>
        <dbReference type="Rhea" id="RHEA-COMP:11604"/>
        <dbReference type="ChEBI" id="CHEBI:15378"/>
        <dbReference type="ChEBI" id="CHEBI:29999"/>
        <dbReference type="ChEBI" id="CHEBI:30616"/>
        <dbReference type="ChEBI" id="CHEBI:83421"/>
        <dbReference type="ChEBI" id="CHEBI:456216"/>
        <dbReference type="EC" id="2.7.11.1"/>
    </reaction>
</comment>
<dbReference type="FunFam" id="3.30.310.80:FF:000011">
    <property type="entry name" value="Non-specific serine/threonine protein kinase"/>
    <property type="match status" value="1"/>
</dbReference>
<evidence type="ECO:0000259" key="21">
    <source>
        <dbReference type="PROSITE" id="PS50032"/>
    </source>
</evidence>
<evidence type="ECO:0000256" key="1">
    <source>
        <dbReference type="ARBA" id="ARBA00004202"/>
    </source>
</evidence>
<dbReference type="PANTHER" id="PTHR24346:SF30">
    <property type="entry name" value="MATERNAL EMBRYONIC LEUCINE ZIPPER KINASE"/>
    <property type="match status" value="1"/>
</dbReference>
<feature type="compositionally biased region" description="Polar residues" evidence="19">
    <location>
        <begin position="423"/>
        <end position="433"/>
    </location>
</feature>
<evidence type="ECO:0000256" key="6">
    <source>
        <dbReference type="ARBA" id="ARBA00022527"/>
    </source>
</evidence>
<sequence>MSHHHHHRQHVRPRYPEVEENYELFETLGSGGFAKVKLGKHKLTGEKVAVKIMNKIQLGDDLPRVYREMRALKNLHHQHVCQLFEVIETDLMIYMILEYCSGGELFDYIVAKEKLKEPEARTFFRQIVAALKYVHTSGFIHRDLKPENLLLDEYSNIKLIDFGLVAEPKDIRHLLKTCCGSPAYAAPELIKGGPYIGPRADVWSLGVLLYALLNGFLPFDDDNTAELYRLIQNGRYDKPRWLSRDSLEILDVLLQTIPERRVTVDELLNHPWVMQGYSRPIVWDSKIDINELDTDCIEELSRYHGVSTTAMTERVLRWDYDHLTATYFLLFRQKLAGKEPKIKAPPKKVVTRAPSLNEKGPSSPLTSHRPYLNKPSSLAYDKTKNEKEDDNSISDDDKEEDSESESDEDKPIVTKDIEVKVQPPSNTSITSSPRTRKISLGQPMHPPTLGEIVSLRRPAESPKIGRPVYPAINHILANEGSFPVQVKQKEPKTLTLPPILSPPGSIAPSASFQGGIPGYAPFLTPQLQPKVVKTMSYDSRLNKAGGDSSEELSLPPLPHSPKSRRRFGSVDFVLTKLRKAVRRPSSGGENGDLGPRTVKGLFDANTTSCKSESEVMQEIERVLNDMNIPFTKKNNYTYICKLEPQMKRGSKKPLTFSLEVCLIGNLSMMGIKRKRIGGDVWRYKEICKQILDSTHL</sequence>
<feature type="domain" description="KA1" evidence="21">
    <location>
        <begin position="647"/>
        <end position="696"/>
    </location>
</feature>
<dbReference type="GO" id="GO:0006915">
    <property type="term" value="P:apoptotic process"/>
    <property type="evidence" value="ECO:0007669"/>
    <property type="project" value="UniProtKB-KW"/>
</dbReference>
<reference evidence="22" key="2">
    <citation type="submission" date="2017-05" db="UniProtKB">
        <authorList>
            <consortium name="EnsemblMetazoa"/>
        </authorList>
    </citation>
    <scope>IDENTIFICATION</scope>
</reference>
<dbReference type="eggNOG" id="KOG0583">
    <property type="taxonomic scope" value="Eukaryota"/>
</dbReference>
<dbReference type="CDD" id="cd12121">
    <property type="entry name" value="MARK_C_like"/>
    <property type="match status" value="1"/>
</dbReference>
<dbReference type="Proteomes" id="UP000007879">
    <property type="component" value="Unassembled WGS sequence"/>
</dbReference>
<keyword evidence="14" id="KW-0472">Membrane</keyword>
<dbReference type="SUPFAM" id="SSF103243">
    <property type="entry name" value="KA1-like"/>
    <property type="match status" value="1"/>
</dbReference>
<dbReference type="GO" id="GO:0035556">
    <property type="term" value="P:intracellular signal transduction"/>
    <property type="evidence" value="ECO:0007669"/>
    <property type="project" value="TreeGrafter"/>
</dbReference>
<dbReference type="InterPro" id="IPR008271">
    <property type="entry name" value="Ser/Thr_kinase_AS"/>
</dbReference>
<dbReference type="GO" id="GO:0004674">
    <property type="term" value="F:protein serine/threonine kinase activity"/>
    <property type="evidence" value="ECO:0007669"/>
    <property type="project" value="UniProtKB-KW"/>
</dbReference>
<keyword evidence="8" id="KW-0808">Transferase</keyword>
<dbReference type="FunFam" id="3.30.200.20:FF:000003">
    <property type="entry name" value="Non-specific serine/threonine protein kinase"/>
    <property type="match status" value="1"/>
</dbReference>
<dbReference type="InterPro" id="IPR011009">
    <property type="entry name" value="Kinase-like_dom_sf"/>
</dbReference>
<dbReference type="Gene3D" id="3.30.310.80">
    <property type="entry name" value="Kinase associated domain 1, KA1"/>
    <property type="match status" value="1"/>
</dbReference>
<keyword evidence="23" id="KW-1185">Reference proteome</keyword>
<proteinExistence type="inferred from homology"/>
<dbReference type="STRING" id="400682.A0A1X7TW33"/>
<evidence type="ECO:0000256" key="15">
    <source>
        <dbReference type="ARBA" id="ARBA00023306"/>
    </source>
</evidence>
<accession>A0A1X7TW33</accession>
<dbReference type="InterPro" id="IPR034673">
    <property type="entry name" value="MELK"/>
</dbReference>
<dbReference type="GO" id="GO:0005737">
    <property type="term" value="C:cytoplasm"/>
    <property type="evidence" value="ECO:0007669"/>
    <property type="project" value="TreeGrafter"/>
</dbReference>
<keyword evidence="7" id="KW-0597">Phosphoprotein</keyword>
<dbReference type="AlphaFoldDB" id="A0A1X7TW33"/>
<feature type="compositionally biased region" description="Basic and acidic residues" evidence="19">
    <location>
        <begin position="409"/>
        <end position="419"/>
    </location>
</feature>
<dbReference type="InterPro" id="IPR028375">
    <property type="entry name" value="KA1/Ssp2_C"/>
</dbReference>
<keyword evidence="15" id="KW-0131">Cell cycle</keyword>
<dbReference type="CDD" id="cd14078">
    <property type="entry name" value="STKc_MELK"/>
    <property type="match status" value="1"/>
</dbReference>
<evidence type="ECO:0000256" key="19">
    <source>
        <dbReference type="SAM" id="MobiDB-lite"/>
    </source>
</evidence>
<evidence type="ECO:0000313" key="23">
    <source>
        <dbReference type="Proteomes" id="UP000007879"/>
    </source>
</evidence>
<evidence type="ECO:0000256" key="9">
    <source>
        <dbReference type="ARBA" id="ARBA00022703"/>
    </source>
</evidence>
<dbReference type="SUPFAM" id="SSF56112">
    <property type="entry name" value="Protein kinase-like (PK-like)"/>
    <property type="match status" value="1"/>
</dbReference>
<feature type="region of interest" description="Disordered" evidence="19">
    <location>
        <begin position="342"/>
        <end position="447"/>
    </location>
</feature>
<evidence type="ECO:0000256" key="11">
    <source>
        <dbReference type="ARBA" id="ARBA00022777"/>
    </source>
</evidence>
<feature type="region of interest" description="Disordered" evidence="19">
    <location>
        <begin position="541"/>
        <end position="565"/>
    </location>
</feature>
<dbReference type="InterPro" id="IPR017441">
    <property type="entry name" value="Protein_kinase_ATP_BS"/>
</dbReference>
<evidence type="ECO:0000256" key="8">
    <source>
        <dbReference type="ARBA" id="ARBA00022679"/>
    </source>
</evidence>
<dbReference type="Pfam" id="PF00069">
    <property type="entry name" value="Pkinase"/>
    <property type="match status" value="1"/>
</dbReference>
<keyword evidence="10 18" id="KW-0547">Nucleotide-binding</keyword>